<dbReference type="Proteomes" id="UP000183561">
    <property type="component" value="Unassembled WGS sequence"/>
</dbReference>
<accession>A0A1H4LCD9</accession>
<evidence type="ECO:0000313" key="2">
    <source>
        <dbReference type="Proteomes" id="UP000183561"/>
    </source>
</evidence>
<organism evidence="1 2">
    <name type="scientific">Rhodococcus koreensis</name>
    <dbReference type="NCBI Taxonomy" id="99653"/>
    <lineage>
        <taxon>Bacteria</taxon>
        <taxon>Bacillati</taxon>
        <taxon>Actinomycetota</taxon>
        <taxon>Actinomycetes</taxon>
        <taxon>Mycobacteriales</taxon>
        <taxon>Nocardiaceae</taxon>
        <taxon>Rhodococcus</taxon>
    </lineage>
</organism>
<dbReference type="AlphaFoldDB" id="A0A1H4LCD9"/>
<keyword evidence="2" id="KW-1185">Reference proteome</keyword>
<dbReference type="EMBL" id="FNSV01000005">
    <property type="protein sequence ID" value="SEB68343.1"/>
    <property type="molecule type" value="Genomic_DNA"/>
</dbReference>
<protein>
    <submittedName>
        <fullName evidence="1">Uncharacterized protein</fullName>
    </submittedName>
</protein>
<name>A0A1H4LCD9_9NOCA</name>
<sequence length="193" mass="20512">MRSSERSAVRPAVHSVRLACVVVPGAGHSRGMGSNAGRPTSSSAAVFGGRLVQLAGDRDAAWFSCEVSRLCAERHSAGGRPDYGDVLAWVVDAIVGVVIARLGAAGPGERFILDLRFTDGGSVDVDDLPAPERWVLRTVAAYLAEDLPEVKRSLTAAEQFDLTMRAETLADALIWLDFLLDVDLPDPPDVTTA</sequence>
<proteinExistence type="predicted"/>
<evidence type="ECO:0000313" key="1">
    <source>
        <dbReference type="EMBL" id="SEB68343.1"/>
    </source>
</evidence>
<reference evidence="2" key="1">
    <citation type="submission" date="2016-10" db="EMBL/GenBank/DDBJ databases">
        <authorList>
            <person name="Varghese N."/>
            <person name="Submissions S."/>
        </authorList>
    </citation>
    <scope>NUCLEOTIDE SEQUENCE [LARGE SCALE GENOMIC DNA]</scope>
    <source>
        <strain evidence="2">DSM 44498</strain>
    </source>
</reference>
<gene>
    <name evidence="1" type="ORF">SAMN04490239_1207</name>
</gene>